<proteinExistence type="predicted"/>
<dbReference type="Proteomes" id="UP001482620">
    <property type="component" value="Unassembled WGS sequence"/>
</dbReference>
<protein>
    <submittedName>
        <fullName evidence="1">Uncharacterized protein</fullName>
    </submittedName>
</protein>
<name>A0ABV0TIB5_9TELE</name>
<dbReference type="EMBL" id="JAHRIQ010034963">
    <property type="protein sequence ID" value="MEQ2231756.1"/>
    <property type="molecule type" value="Genomic_DNA"/>
</dbReference>
<organism evidence="1 2">
    <name type="scientific">Ilyodon furcidens</name>
    <name type="common">goldbreast splitfin</name>
    <dbReference type="NCBI Taxonomy" id="33524"/>
    <lineage>
        <taxon>Eukaryota</taxon>
        <taxon>Metazoa</taxon>
        <taxon>Chordata</taxon>
        <taxon>Craniata</taxon>
        <taxon>Vertebrata</taxon>
        <taxon>Euteleostomi</taxon>
        <taxon>Actinopterygii</taxon>
        <taxon>Neopterygii</taxon>
        <taxon>Teleostei</taxon>
        <taxon>Neoteleostei</taxon>
        <taxon>Acanthomorphata</taxon>
        <taxon>Ovalentaria</taxon>
        <taxon>Atherinomorphae</taxon>
        <taxon>Cyprinodontiformes</taxon>
        <taxon>Goodeidae</taxon>
        <taxon>Ilyodon</taxon>
    </lineage>
</organism>
<comment type="caution">
    <text evidence="1">The sequence shown here is derived from an EMBL/GenBank/DDBJ whole genome shotgun (WGS) entry which is preliminary data.</text>
</comment>
<sequence>MFFQAIGQELGRFSILVWGAHRPKPPPPSTQSWRNINPSRVLCMGYLLGWEAFCGACRTVFVVIIQTHLILI</sequence>
<keyword evidence="2" id="KW-1185">Reference proteome</keyword>
<accession>A0ABV0TIB5</accession>
<reference evidence="1 2" key="1">
    <citation type="submission" date="2021-06" db="EMBL/GenBank/DDBJ databases">
        <authorList>
            <person name="Palmer J.M."/>
        </authorList>
    </citation>
    <scope>NUCLEOTIDE SEQUENCE [LARGE SCALE GENOMIC DNA]</scope>
    <source>
        <strain evidence="2">if_2019</strain>
        <tissue evidence="1">Muscle</tissue>
    </source>
</reference>
<evidence type="ECO:0000313" key="2">
    <source>
        <dbReference type="Proteomes" id="UP001482620"/>
    </source>
</evidence>
<evidence type="ECO:0000313" key="1">
    <source>
        <dbReference type="EMBL" id="MEQ2231756.1"/>
    </source>
</evidence>
<gene>
    <name evidence="1" type="ORF">ILYODFUR_003914</name>
</gene>